<reference evidence="1 2" key="1">
    <citation type="submission" date="2014-02" db="EMBL/GenBank/DDBJ databases">
        <title>Single nucleus genome sequencing reveals high similarity among nuclei of an endomycorrhizal fungus.</title>
        <authorList>
            <person name="Lin K."/>
            <person name="Geurts R."/>
            <person name="Zhang Z."/>
            <person name="Limpens E."/>
            <person name="Saunders D.G."/>
            <person name="Mu D."/>
            <person name="Pang E."/>
            <person name="Cao H."/>
            <person name="Cha H."/>
            <person name="Lin T."/>
            <person name="Zhou Q."/>
            <person name="Shang Y."/>
            <person name="Li Y."/>
            <person name="Ivanov S."/>
            <person name="Sharma T."/>
            <person name="Velzen R.V."/>
            <person name="Ruijter N.D."/>
            <person name="Aanen D.K."/>
            <person name="Win J."/>
            <person name="Kamoun S."/>
            <person name="Bisseling T."/>
            <person name="Huang S."/>
        </authorList>
    </citation>
    <scope>NUCLEOTIDE SEQUENCE [LARGE SCALE GENOMIC DNA]</scope>
    <source>
        <strain evidence="2">DAOM197198w</strain>
    </source>
</reference>
<proteinExistence type="predicted"/>
<sequence length="532" mass="62087">MLPELCLRIIFEELKNDFISLHSCILVNKNWCTLALPKLWKNPFDDINNSNINGIMEANIPLLNTYTSCLSEDIKNNLGLKSDIQYPLFDYGIYLQYIHFKTIIKSIYLWRNLYKDCGDPAVFKLKSTTKRRKVSNNIEDNILKALCEYFINRSTCIKEVELLDDTFLNIFEFPSAILNLSKIQYFKFEIQYNLEIISSAAKIANNINKLEIDLKKVPYTTLITRLNYIQELIKSQKSLKHILLSCSLMEFPEIIKGLSVQVETLTHITIRNIKFDHGFPFTELAEYLNLKYLEIENCRFNRGKIIKPDLKAFQKLESILISATYVNFEIMEILCCQAKDCLRVLKLPAGTTDFPKLENICVNFCPNIKKFITSIKKSSYKHIISVINACKNLEEIHIYEDQCDEIFTYNVLDANQFLRLLGEILPKSVHTFKYLSDLSFDSTSLETFLRQFQPKKFILLEFNDCSFFSDEHLSVIISLCGKTLKKLHIIGKNNLHHMYVHERKHQFLGDLYIEKLNRKGLFIDNLKKGTKL</sequence>
<protein>
    <recommendedName>
        <fullName evidence="3">F-box domain-containing protein</fullName>
    </recommendedName>
</protein>
<organism evidence="1 2">
    <name type="scientific">Rhizophagus irregularis (strain DAOM 197198w)</name>
    <name type="common">Glomus intraradices</name>
    <dbReference type="NCBI Taxonomy" id="1432141"/>
    <lineage>
        <taxon>Eukaryota</taxon>
        <taxon>Fungi</taxon>
        <taxon>Fungi incertae sedis</taxon>
        <taxon>Mucoromycota</taxon>
        <taxon>Glomeromycotina</taxon>
        <taxon>Glomeromycetes</taxon>
        <taxon>Glomerales</taxon>
        <taxon>Glomeraceae</taxon>
        <taxon>Rhizophagus</taxon>
    </lineage>
</organism>
<comment type="caution">
    <text evidence="1">The sequence shown here is derived from an EMBL/GenBank/DDBJ whole genome shotgun (WGS) entry which is preliminary data.</text>
</comment>
<name>A0A015IJA3_RHIIW</name>
<dbReference type="AlphaFoldDB" id="A0A015IJA3"/>
<evidence type="ECO:0000313" key="1">
    <source>
        <dbReference type="EMBL" id="EXX54160.1"/>
    </source>
</evidence>
<dbReference type="Proteomes" id="UP000022910">
    <property type="component" value="Unassembled WGS sequence"/>
</dbReference>
<keyword evidence="2" id="KW-1185">Reference proteome</keyword>
<dbReference type="Gene3D" id="3.80.10.10">
    <property type="entry name" value="Ribonuclease Inhibitor"/>
    <property type="match status" value="1"/>
</dbReference>
<evidence type="ECO:0008006" key="3">
    <source>
        <dbReference type="Google" id="ProtNLM"/>
    </source>
</evidence>
<dbReference type="OrthoDB" id="2404676at2759"/>
<dbReference type="HOGENOM" id="CLU_028913_7_1_1"/>
<dbReference type="EMBL" id="JEMT01028605">
    <property type="protein sequence ID" value="EXX54160.1"/>
    <property type="molecule type" value="Genomic_DNA"/>
</dbReference>
<gene>
    <name evidence="1" type="ORF">RirG_237290</name>
</gene>
<dbReference type="SUPFAM" id="SSF52047">
    <property type="entry name" value="RNI-like"/>
    <property type="match status" value="2"/>
</dbReference>
<evidence type="ECO:0000313" key="2">
    <source>
        <dbReference type="Proteomes" id="UP000022910"/>
    </source>
</evidence>
<accession>A0A015IJA3</accession>
<dbReference type="InterPro" id="IPR032675">
    <property type="entry name" value="LRR_dom_sf"/>
</dbReference>